<evidence type="ECO:0000313" key="4">
    <source>
        <dbReference type="Proteomes" id="UP000557483"/>
    </source>
</evidence>
<feature type="transmembrane region" description="Helical" evidence="2">
    <location>
        <begin position="110"/>
        <end position="130"/>
    </location>
</feature>
<name>A0A839C941_9ENTR</name>
<proteinExistence type="inferred from homology"/>
<dbReference type="GO" id="GO:0015293">
    <property type="term" value="F:symporter activity"/>
    <property type="evidence" value="ECO:0007669"/>
    <property type="project" value="InterPro"/>
</dbReference>
<dbReference type="CDD" id="cd17332">
    <property type="entry name" value="MFS_MelB_like"/>
    <property type="match status" value="1"/>
</dbReference>
<keyword evidence="2" id="KW-0812">Transmembrane</keyword>
<dbReference type="RefSeq" id="WP_004134155.1">
    <property type="nucleotide sequence ID" value="NZ_CABGKV010000006.1"/>
</dbReference>
<sequence length="491" mass="55487">MSNPVAIKLKTYIGYGMTDLFSSGAFAIIAAWLMYFFTNFSGLTPIQAGSILFIAKIIDTVVSPCVGYLTDNIGNTRLGKRFGRRRIFLLLGAVLVYVYSLLWIPGMPYFYYMVVYVSVEIIAALVIIPWETLASEMTDDYKQRSILSAMRLFYGGFSTWLATFLPGRLFAHFGTSDSRVFFINGVIFSIIFMIALLMTWSTTWERKQETSDQVESPRRFSLKDVFAGMASTLRIRCFRQHLTMYVLSFTSLDLFYTVFIYFIIYSLSGTAILASNLLAVGIFLTGWSNALLAWAVIRYGQTLCLKVCLIVSLMCFFVFGGFYLWKPLLMLPMMYATSLVYQFFKGGYVYIIWNIYPFIPDIDELVTRKRREGVFAGIMTLARKSTSALAGMLIGIVLQLVHFDASSTTQSLTTVHGITGLFFLGNVLLLLVSTLIAFRFKLSKENHQIVKDEISRLKNGGQLADTDPQVKSVLFSLTGIEHEKLWPAKNT</sequence>
<feature type="transmembrane region" description="Helical" evidence="2">
    <location>
        <begin position="12"/>
        <end position="34"/>
    </location>
</feature>
<keyword evidence="2" id="KW-1133">Transmembrane helix</keyword>
<evidence type="ECO:0000256" key="2">
    <source>
        <dbReference type="SAM" id="Phobius"/>
    </source>
</evidence>
<evidence type="ECO:0000313" key="3">
    <source>
        <dbReference type="EMBL" id="MBA8122543.1"/>
    </source>
</evidence>
<comment type="caution">
    <text evidence="3">The sequence shown here is derived from an EMBL/GenBank/DDBJ whole genome shotgun (WGS) entry which is preliminary data.</text>
</comment>
<dbReference type="PANTHER" id="PTHR11328">
    <property type="entry name" value="MAJOR FACILITATOR SUPERFAMILY DOMAIN-CONTAINING PROTEIN"/>
    <property type="match status" value="1"/>
</dbReference>
<feature type="transmembrane region" description="Helical" evidence="2">
    <location>
        <begin position="271"/>
        <end position="296"/>
    </location>
</feature>
<evidence type="ECO:0000256" key="1">
    <source>
        <dbReference type="ARBA" id="ARBA00009617"/>
    </source>
</evidence>
<dbReference type="AlphaFoldDB" id="A0A839C941"/>
<organism evidence="3 4">
    <name type="scientific">Klebsiella grimontii</name>
    <dbReference type="NCBI Taxonomy" id="2058152"/>
    <lineage>
        <taxon>Bacteria</taxon>
        <taxon>Pseudomonadati</taxon>
        <taxon>Pseudomonadota</taxon>
        <taxon>Gammaproteobacteria</taxon>
        <taxon>Enterobacterales</taxon>
        <taxon>Enterobacteriaceae</taxon>
        <taxon>Klebsiella/Raoultella group</taxon>
        <taxon>Klebsiella</taxon>
    </lineage>
</organism>
<dbReference type="SUPFAM" id="SSF103473">
    <property type="entry name" value="MFS general substrate transporter"/>
    <property type="match status" value="1"/>
</dbReference>
<feature type="transmembrane region" description="Helical" evidence="2">
    <location>
        <begin position="87"/>
        <end position="104"/>
    </location>
</feature>
<keyword evidence="2" id="KW-0472">Membrane</keyword>
<dbReference type="GO" id="GO:0005886">
    <property type="term" value="C:plasma membrane"/>
    <property type="evidence" value="ECO:0007669"/>
    <property type="project" value="TreeGrafter"/>
</dbReference>
<feature type="transmembrane region" description="Helical" evidence="2">
    <location>
        <begin position="242"/>
        <end position="265"/>
    </location>
</feature>
<dbReference type="InterPro" id="IPR039672">
    <property type="entry name" value="MFS_2"/>
</dbReference>
<dbReference type="Gene3D" id="1.20.1250.20">
    <property type="entry name" value="MFS general substrate transporter like domains"/>
    <property type="match status" value="1"/>
</dbReference>
<feature type="transmembrane region" description="Helical" evidence="2">
    <location>
        <begin position="181"/>
        <end position="200"/>
    </location>
</feature>
<dbReference type="GO" id="GO:0008643">
    <property type="term" value="P:carbohydrate transport"/>
    <property type="evidence" value="ECO:0007669"/>
    <property type="project" value="InterPro"/>
</dbReference>
<feature type="transmembrane region" description="Helical" evidence="2">
    <location>
        <begin position="46"/>
        <end position="66"/>
    </location>
</feature>
<protein>
    <submittedName>
        <fullName evidence="3">MFS transporter</fullName>
    </submittedName>
</protein>
<reference evidence="3 4" key="1">
    <citation type="submission" date="2020-06" db="EMBL/GenBank/DDBJ databases">
        <title>REHAB project genomes.</title>
        <authorList>
            <person name="Shaw L.P."/>
        </authorList>
    </citation>
    <scope>NUCLEOTIDE SEQUENCE [LARGE SCALE GENOMIC DNA]</scope>
    <source>
        <strain evidence="3 4">RHBSTW-00092</strain>
    </source>
</reference>
<dbReference type="Proteomes" id="UP000557483">
    <property type="component" value="Unassembled WGS sequence"/>
</dbReference>
<dbReference type="Pfam" id="PF13347">
    <property type="entry name" value="MFS_2"/>
    <property type="match status" value="1"/>
</dbReference>
<feature type="transmembrane region" description="Helical" evidence="2">
    <location>
        <begin position="303"/>
        <end position="325"/>
    </location>
</feature>
<feature type="transmembrane region" description="Helical" evidence="2">
    <location>
        <begin position="418"/>
        <end position="438"/>
    </location>
</feature>
<accession>A0A839C941</accession>
<dbReference type="PANTHER" id="PTHR11328:SF24">
    <property type="entry name" value="MAJOR FACILITATOR SUPERFAMILY (MFS) PROFILE DOMAIN-CONTAINING PROTEIN"/>
    <property type="match status" value="1"/>
</dbReference>
<feature type="transmembrane region" description="Helical" evidence="2">
    <location>
        <begin position="331"/>
        <end position="353"/>
    </location>
</feature>
<dbReference type="InterPro" id="IPR036259">
    <property type="entry name" value="MFS_trans_sf"/>
</dbReference>
<comment type="similarity">
    <text evidence="1">Belongs to the sodium:galactoside symporter (TC 2.A.2) family.</text>
</comment>
<feature type="transmembrane region" description="Helical" evidence="2">
    <location>
        <begin position="374"/>
        <end position="398"/>
    </location>
</feature>
<feature type="transmembrane region" description="Helical" evidence="2">
    <location>
        <begin position="151"/>
        <end position="169"/>
    </location>
</feature>
<gene>
    <name evidence="3" type="ORF">HV064_01190</name>
</gene>
<dbReference type="EMBL" id="JABXRN010000001">
    <property type="protein sequence ID" value="MBA8122543.1"/>
    <property type="molecule type" value="Genomic_DNA"/>
</dbReference>